<dbReference type="Proteomes" id="UP000295277">
    <property type="component" value="Unassembled WGS sequence"/>
</dbReference>
<dbReference type="EMBL" id="SLVM01000022">
    <property type="protein sequence ID" value="TCM79634.1"/>
    <property type="molecule type" value="Genomic_DNA"/>
</dbReference>
<dbReference type="OrthoDB" id="9969831at2"/>
<proteinExistence type="predicted"/>
<keyword evidence="2" id="KW-1185">Reference proteome</keyword>
<name>A0A4R1YNG4_9RHOB</name>
<dbReference type="AlphaFoldDB" id="A0A4R1YNG4"/>
<gene>
    <name evidence="1" type="ORF">EV216_12223</name>
</gene>
<comment type="caution">
    <text evidence="1">The sequence shown here is derived from an EMBL/GenBank/DDBJ whole genome shotgun (WGS) entry which is preliminary data.</text>
</comment>
<evidence type="ECO:0000313" key="1">
    <source>
        <dbReference type="EMBL" id="TCM79634.1"/>
    </source>
</evidence>
<sequence>MRTALILLAYMIFLPTLSHGATLIYKGKPFETVFNYGWDDADVIHSLAILDPWGEHGELEHYIAQKNLYIGSQAPLDTSQYISLTLWLDSNLPRNWSGTIYGEGGMVHWIHDGLTGEGLDIAGTYSIHGTFDTAMAFNFVDEVDLNLTTDARGNIVSWEVYNTAQSYDYSIFYASSQGGDRAEFSFIYAEINSVGIGAYAKGSTSLSGEWTVIAELPHAPLPASWIVLASALGAVGLLGRRR</sequence>
<evidence type="ECO:0000313" key="2">
    <source>
        <dbReference type="Proteomes" id="UP000295277"/>
    </source>
</evidence>
<reference evidence="1 2" key="1">
    <citation type="submission" date="2019-03" db="EMBL/GenBank/DDBJ databases">
        <title>Genomic Encyclopedia of Type Strains, Phase IV (KMG-IV): sequencing the most valuable type-strain genomes for metagenomic binning, comparative biology and taxonomic classification.</title>
        <authorList>
            <person name="Goeker M."/>
        </authorList>
    </citation>
    <scope>NUCLEOTIDE SEQUENCE [LARGE SCALE GENOMIC DNA]</scope>
    <source>
        <strain evidence="1 2">DSM 21153</strain>
    </source>
</reference>
<organism evidence="1 2">
    <name type="scientific">Rhodovulum steppense</name>
    <dbReference type="NCBI Taxonomy" id="540251"/>
    <lineage>
        <taxon>Bacteria</taxon>
        <taxon>Pseudomonadati</taxon>
        <taxon>Pseudomonadota</taxon>
        <taxon>Alphaproteobacteria</taxon>
        <taxon>Rhodobacterales</taxon>
        <taxon>Paracoccaceae</taxon>
        <taxon>Rhodovulum</taxon>
    </lineage>
</organism>
<dbReference type="RefSeq" id="WP_132696086.1">
    <property type="nucleotide sequence ID" value="NZ_SLVM01000022.1"/>
</dbReference>
<protein>
    <submittedName>
        <fullName evidence="1">Uncharacterized protein</fullName>
    </submittedName>
</protein>
<accession>A0A4R1YNG4</accession>